<sequence>MTIHSFIDLTNTLLDEEGVSFLLSEKFSQDPLEEHFGRQRRAGGNNENPTYKQFLKQEISLNNMGYDFIQTIRHGNASGKDKERVKIDVNETRALPQAPKSKK</sequence>
<feature type="domain" description="Transposable element P transposase-like RNase H C-terminal" evidence="1">
    <location>
        <begin position="26"/>
        <end position="55"/>
    </location>
</feature>
<reference evidence="2" key="1">
    <citation type="submission" date="2021-01" db="UniProtKB">
        <authorList>
            <consortium name="EnsemblMetazoa"/>
        </authorList>
    </citation>
    <scope>IDENTIFICATION</scope>
</reference>
<proteinExistence type="predicted"/>
<organism evidence="2 3">
    <name type="scientific">Clytia hemisphaerica</name>
    <dbReference type="NCBI Taxonomy" id="252671"/>
    <lineage>
        <taxon>Eukaryota</taxon>
        <taxon>Metazoa</taxon>
        <taxon>Cnidaria</taxon>
        <taxon>Hydrozoa</taxon>
        <taxon>Hydroidolina</taxon>
        <taxon>Leptothecata</taxon>
        <taxon>Obeliida</taxon>
        <taxon>Clytiidae</taxon>
        <taxon>Clytia</taxon>
    </lineage>
</organism>
<dbReference type="OrthoDB" id="6537918at2759"/>
<evidence type="ECO:0000313" key="3">
    <source>
        <dbReference type="Proteomes" id="UP000594262"/>
    </source>
</evidence>
<keyword evidence="3" id="KW-1185">Reference proteome</keyword>
<dbReference type="Pfam" id="PF21789">
    <property type="entry name" value="TNP-like_RNaseH_C"/>
    <property type="match status" value="1"/>
</dbReference>
<accession>A0A7M5XIK1</accession>
<protein>
    <recommendedName>
        <fullName evidence="1">Transposable element P transposase-like RNase H C-terminal domain-containing protein</fullName>
    </recommendedName>
</protein>
<evidence type="ECO:0000313" key="2">
    <source>
        <dbReference type="EnsemblMetazoa" id="CLYHEMP023884.1"/>
    </source>
</evidence>
<dbReference type="Proteomes" id="UP000594262">
    <property type="component" value="Unplaced"/>
</dbReference>
<dbReference type="AlphaFoldDB" id="A0A7M5XIK1"/>
<evidence type="ECO:0000259" key="1">
    <source>
        <dbReference type="Pfam" id="PF21789"/>
    </source>
</evidence>
<dbReference type="EnsemblMetazoa" id="CLYHEMT023884.1">
    <property type="protein sequence ID" value="CLYHEMP023884.1"/>
    <property type="gene ID" value="CLYHEMG023884"/>
</dbReference>
<name>A0A7M5XIK1_9CNID</name>
<dbReference type="InterPro" id="IPR048367">
    <property type="entry name" value="TNP-like_RNaseH_C"/>
</dbReference>